<evidence type="ECO:0000256" key="5">
    <source>
        <dbReference type="ARBA" id="ARBA00022729"/>
    </source>
</evidence>
<name>A0A139HHX1_9PEZI</name>
<dbReference type="STRING" id="321146.A0A139HHX1"/>
<gene>
    <name evidence="13" type="ORF">AC578_6493</name>
</gene>
<feature type="signal peptide" evidence="12">
    <location>
        <begin position="1"/>
        <end position="21"/>
    </location>
</feature>
<comment type="catalytic activity">
    <reaction evidence="1 10">
        <text>Random hydrolysis of (1-&gt;6)-alpha-D-mannosidic linkages in unbranched (1-&gt;6)-mannans.</text>
        <dbReference type="EC" id="3.2.1.101"/>
    </reaction>
</comment>
<keyword evidence="11" id="KW-1133">Transmembrane helix</keyword>
<keyword evidence="8" id="KW-0325">Glycoprotein</keyword>
<evidence type="ECO:0000256" key="11">
    <source>
        <dbReference type="SAM" id="Phobius"/>
    </source>
</evidence>
<protein>
    <recommendedName>
        <fullName evidence="4 10">Mannan endo-1,6-alpha-mannosidase</fullName>
        <ecNumber evidence="4 10">3.2.1.101</ecNumber>
    </recommendedName>
</protein>
<evidence type="ECO:0000313" key="14">
    <source>
        <dbReference type="Proteomes" id="UP000070133"/>
    </source>
</evidence>
<sequence>MRFLAQNTAVAAMLSATAVSAITLDVTSTDSIKAAASTVAGKMMDWYTGNQPGGTPGILPQPYYWWEAGAMMGTLIDYWYYTGDTKYNDEVTTALLFQLSPTYDFMPQNQTKDEGNDDQIFWAFAVMSAAEYKFPDPPSDQPSWTSQAQAVFNSQANRWDAQNCGGGLRWQIFQWNAGWDYKNSPSNAGLLNLASRLYAYTANETYADWTEKIWDWMDGIGLLSPQFAVFDGTSIGDNCSTLDHNQWTYSAGMMLNAAAVMYNATQNDTWHARALGIWNTSATDFFKDKVMFEICEPTDNCDTDQQSFKAYFARWIADSTKRLPELYNLVQPYLAASATAAAAQCSGGDDNITCGTKWTTDGVWDGTYGVGQQMCALSVIQANLIQDASSPVSEKTGGTSKGNASYGTGTDQTTPVTFDAITTADRAGAGILTALVVVLTVSGAWFMVST</sequence>
<feature type="transmembrane region" description="Helical" evidence="11">
    <location>
        <begin position="427"/>
        <end position="448"/>
    </location>
</feature>
<evidence type="ECO:0000256" key="2">
    <source>
        <dbReference type="ARBA" id="ARBA00004308"/>
    </source>
</evidence>
<evidence type="ECO:0000256" key="9">
    <source>
        <dbReference type="ARBA" id="ARBA00023295"/>
    </source>
</evidence>
<dbReference type="GO" id="GO:0012505">
    <property type="term" value="C:endomembrane system"/>
    <property type="evidence" value="ECO:0007669"/>
    <property type="project" value="UniProtKB-SubCell"/>
</dbReference>
<comment type="caution">
    <text evidence="13">The sequence shown here is derived from an EMBL/GenBank/DDBJ whole genome shotgun (WGS) entry which is preliminary data.</text>
</comment>
<evidence type="ECO:0000256" key="6">
    <source>
        <dbReference type="ARBA" id="ARBA00022801"/>
    </source>
</evidence>
<dbReference type="GO" id="GO:0008496">
    <property type="term" value="F:mannan endo-1,6-alpha-mannosidase activity"/>
    <property type="evidence" value="ECO:0007669"/>
    <property type="project" value="UniProtKB-UniRule"/>
</dbReference>
<evidence type="ECO:0000256" key="4">
    <source>
        <dbReference type="ARBA" id="ARBA00012350"/>
    </source>
</evidence>
<keyword evidence="9 10" id="KW-0326">Glycosidase</keyword>
<dbReference type="PIRSF" id="PIRSF016302">
    <property type="entry name" value="Man_a_manosd"/>
    <property type="match status" value="1"/>
</dbReference>
<dbReference type="PANTHER" id="PTHR12145">
    <property type="entry name" value="MANNAN ENDO-1,6-ALPHA-MANNOSIDASE DCW1"/>
    <property type="match status" value="1"/>
</dbReference>
<dbReference type="GO" id="GO:0016052">
    <property type="term" value="P:carbohydrate catabolic process"/>
    <property type="evidence" value="ECO:0007669"/>
    <property type="project" value="InterPro"/>
</dbReference>
<keyword evidence="11" id="KW-0812">Transmembrane</keyword>
<proteinExistence type="inferred from homology"/>
<evidence type="ECO:0000256" key="3">
    <source>
        <dbReference type="ARBA" id="ARBA00009699"/>
    </source>
</evidence>
<dbReference type="InterPro" id="IPR014480">
    <property type="entry name" value="Mannan-1_6-alpha_mannosidase"/>
</dbReference>
<dbReference type="InterPro" id="IPR005198">
    <property type="entry name" value="Glyco_hydro_76"/>
</dbReference>
<dbReference type="EMBL" id="LFZN01000047">
    <property type="protein sequence ID" value="KXT02002.1"/>
    <property type="molecule type" value="Genomic_DNA"/>
</dbReference>
<dbReference type="Gene3D" id="1.50.10.20">
    <property type="match status" value="1"/>
</dbReference>
<keyword evidence="6 10" id="KW-0378">Hydrolase</keyword>
<keyword evidence="14" id="KW-1185">Reference proteome</keyword>
<comment type="subcellular location">
    <subcellularLocation>
        <location evidence="2">Endomembrane system</location>
    </subcellularLocation>
</comment>
<organism evidence="13 14">
    <name type="scientific">Pseudocercospora eumusae</name>
    <dbReference type="NCBI Taxonomy" id="321146"/>
    <lineage>
        <taxon>Eukaryota</taxon>
        <taxon>Fungi</taxon>
        <taxon>Dikarya</taxon>
        <taxon>Ascomycota</taxon>
        <taxon>Pezizomycotina</taxon>
        <taxon>Dothideomycetes</taxon>
        <taxon>Dothideomycetidae</taxon>
        <taxon>Mycosphaerellales</taxon>
        <taxon>Mycosphaerellaceae</taxon>
        <taxon>Pseudocercospora</taxon>
    </lineage>
</organism>
<dbReference type="EC" id="3.2.1.101" evidence="4 10"/>
<evidence type="ECO:0000313" key="13">
    <source>
        <dbReference type="EMBL" id="KXT02002.1"/>
    </source>
</evidence>
<dbReference type="SUPFAM" id="SSF48208">
    <property type="entry name" value="Six-hairpin glycosidases"/>
    <property type="match status" value="1"/>
</dbReference>
<accession>A0A139HHX1</accession>
<dbReference type="InterPro" id="IPR008928">
    <property type="entry name" value="6-hairpin_glycosidase_sf"/>
</dbReference>
<evidence type="ECO:0000256" key="12">
    <source>
        <dbReference type="SAM" id="SignalP"/>
    </source>
</evidence>
<reference evidence="13 14" key="1">
    <citation type="submission" date="2015-07" db="EMBL/GenBank/DDBJ databases">
        <title>Comparative genomics of the Sigatoka disease complex on banana suggests a link between parallel evolutionary changes in Pseudocercospora fijiensis and Pseudocercospora eumusae and increased virulence on the banana host.</title>
        <authorList>
            <person name="Chang T.-C."/>
            <person name="Salvucci A."/>
            <person name="Crous P.W."/>
            <person name="Stergiopoulos I."/>
        </authorList>
    </citation>
    <scope>NUCLEOTIDE SEQUENCE [LARGE SCALE GENOMIC DNA]</scope>
    <source>
        <strain evidence="13 14">CBS 114824</strain>
    </source>
</reference>
<dbReference type="GO" id="GO:0009272">
    <property type="term" value="P:fungal-type cell wall biogenesis"/>
    <property type="evidence" value="ECO:0007669"/>
    <property type="project" value="TreeGrafter"/>
</dbReference>
<evidence type="ECO:0000256" key="10">
    <source>
        <dbReference type="PIRNR" id="PIRNR016302"/>
    </source>
</evidence>
<evidence type="ECO:0000256" key="8">
    <source>
        <dbReference type="ARBA" id="ARBA00023180"/>
    </source>
</evidence>
<evidence type="ECO:0000256" key="7">
    <source>
        <dbReference type="ARBA" id="ARBA00023136"/>
    </source>
</evidence>
<dbReference type="Pfam" id="PF03663">
    <property type="entry name" value="Glyco_hydro_76"/>
    <property type="match status" value="1"/>
</dbReference>
<feature type="chain" id="PRO_5007806774" description="Mannan endo-1,6-alpha-mannosidase" evidence="12">
    <location>
        <begin position="22"/>
        <end position="450"/>
    </location>
</feature>
<dbReference type="AlphaFoldDB" id="A0A139HHX1"/>
<dbReference type="OrthoDB" id="4187847at2759"/>
<dbReference type="PANTHER" id="PTHR12145:SF36">
    <property type="entry name" value="MANNAN ENDO-1,6-ALPHA-MANNOSIDASE DCW1"/>
    <property type="match status" value="1"/>
</dbReference>
<dbReference type="Proteomes" id="UP000070133">
    <property type="component" value="Unassembled WGS sequence"/>
</dbReference>
<keyword evidence="5 12" id="KW-0732">Signal</keyword>
<evidence type="ECO:0000256" key="1">
    <source>
        <dbReference type="ARBA" id="ARBA00001452"/>
    </source>
</evidence>
<dbReference type="FunFam" id="1.50.10.20:FF:000006">
    <property type="entry name" value="Mannan endo-1,6-alpha-mannosidase"/>
    <property type="match status" value="1"/>
</dbReference>
<keyword evidence="7 11" id="KW-0472">Membrane</keyword>
<comment type="similarity">
    <text evidence="3 10">Belongs to the glycosyl hydrolase 76 family.</text>
</comment>